<feature type="domain" description="C2H2-type" evidence="2">
    <location>
        <begin position="22"/>
        <end position="45"/>
    </location>
</feature>
<proteinExistence type="predicted"/>
<feature type="region of interest" description="Disordered" evidence="1">
    <location>
        <begin position="58"/>
        <end position="96"/>
    </location>
</feature>
<dbReference type="Proteomes" id="UP000183567">
    <property type="component" value="Unassembled WGS sequence"/>
</dbReference>
<dbReference type="InterPro" id="IPR041078">
    <property type="entry name" value="Plavaka"/>
</dbReference>
<comment type="caution">
    <text evidence="3">The sequence shown here is derived from an EMBL/GenBank/DDBJ whole genome shotgun (WGS) entry which is preliminary data.</text>
</comment>
<organism evidence="3 4">
    <name type="scientific">Rhizopogon vesiculosus</name>
    <dbReference type="NCBI Taxonomy" id="180088"/>
    <lineage>
        <taxon>Eukaryota</taxon>
        <taxon>Fungi</taxon>
        <taxon>Dikarya</taxon>
        <taxon>Basidiomycota</taxon>
        <taxon>Agaricomycotina</taxon>
        <taxon>Agaricomycetes</taxon>
        <taxon>Agaricomycetidae</taxon>
        <taxon>Boletales</taxon>
        <taxon>Suillineae</taxon>
        <taxon>Rhizopogonaceae</taxon>
        <taxon>Rhizopogon</taxon>
    </lineage>
</organism>
<evidence type="ECO:0000313" key="3">
    <source>
        <dbReference type="EMBL" id="OJA11452.1"/>
    </source>
</evidence>
<name>A0A1J8QI86_9AGAM</name>
<accession>A0A1J8QI86</accession>
<evidence type="ECO:0000256" key="1">
    <source>
        <dbReference type="SAM" id="MobiDB-lite"/>
    </source>
</evidence>
<protein>
    <recommendedName>
        <fullName evidence="2">C2H2-type domain-containing protein</fullName>
    </recommendedName>
</protein>
<dbReference type="AlphaFoldDB" id="A0A1J8QI86"/>
<feature type="compositionally biased region" description="Polar residues" evidence="1">
    <location>
        <begin position="67"/>
        <end position="85"/>
    </location>
</feature>
<evidence type="ECO:0000313" key="4">
    <source>
        <dbReference type="Proteomes" id="UP000183567"/>
    </source>
</evidence>
<dbReference type="Pfam" id="PF18759">
    <property type="entry name" value="Plavaka"/>
    <property type="match status" value="1"/>
</dbReference>
<sequence>MPQAETFSQPRRRDHNALQLPCGHPNCWRHFKTNAGRTKHRLTSHPTFTLPIIVPHESEPEEDPQHALQQSNADPTVPNDLNQSEFPRISSPPLPDVDTEFYGPGNRLYRNFHKYLDGRPCDENGTFLPPGTLPPPPVACPADDWTPFRDRIEFETAEFLYKRNQMSASQIDCLCNLWAATLAKHNEKPPFADHRDLYQTIDSTPLGDVKWQSFSVQYSGEKPDINIPPWMNDTYDVWFRDPHEVVCNMLANPMYADEMDYRPYREYASANDERQWKDFMSGDWVWEQADEISKDADAAGATFVPIILGSDKTTVSVGTGNNAYYPLYISIGNVRNNVRRAHRDAVAIVGFLAMPKTTRQHALDARFRKFRRQLFHCSLSKILQSLRPGMTKPEVTRFGDGHFRRVIYGLGPYIADYEEQALLANIVRGWCPRCLAPHNDLDQEALDHCREHTDALVEEATLGELWDDFGIPFTNDFPHADINQLIAPDILHQLIKGAFKEHLVDWVEKYLELTYGKREAQRRMDDIDQRIAAVASFSGLRRFPEGRGFKQWTGDDSKALMKVYLPTIEGHVPAEVIRAFHALLEFCYLVRRNVITERTLTEIQGSLTRFHHYREAFRDSGVVFTFSLPRQHSMVHYSLLIQLFGAPNGLCSSITESKHIKAVKEPWRRSSRFNALGQMLLTNQRLDKLAALRADFTQRNMLNGTCLLAVLEALQQIQDNIDTQGLEGADVPPPAHNENEDEDNDNDGVDDGPTLVQAHVQLARTPQRKRAKTVPALALELNIPHLPNLLRRFLFDQMHPDNPQNLSENFRLQFCIVEILRTK</sequence>
<dbReference type="PROSITE" id="PS00028">
    <property type="entry name" value="ZINC_FINGER_C2H2_1"/>
    <property type="match status" value="1"/>
</dbReference>
<dbReference type="EMBL" id="LVVM01005067">
    <property type="protein sequence ID" value="OJA11452.1"/>
    <property type="molecule type" value="Genomic_DNA"/>
</dbReference>
<feature type="region of interest" description="Disordered" evidence="1">
    <location>
        <begin position="724"/>
        <end position="753"/>
    </location>
</feature>
<gene>
    <name evidence="3" type="ORF">AZE42_12042</name>
</gene>
<keyword evidence="4" id="KW-1185">Reference proteome</keyword>
<evidence type="ECO:0000259" key="2">
    <source>
        <dbReference type="PROSITE" id="PS00028"/>
    </source>
</evidence>
<feature type="compositionally biased region" description="Acidic residues" evidence="1">
    <location>
        <begin position="739"/>
        <end position="750"/>
    </location>
</feature>
<dbReference type="InterPro" id="IPR013087">
    <property type="entry name" value="Znf_C2H2_type"/>
</dbReference>
<dbReference type="OrthoDB" id="3199698at2759"/>
<reference evidence="3 4" key="1">
    <citation type="submission" date="2016-03" db="EMBL/GenBank/DDBJ databases">
        <title>Comparative genomics of the ectomycorrhizal sister species Rhizopogon vinicolor and Rhizopogon vesiculosus (Basidiomycota: Boletales) reveals a divergence of the mating type B locus.</title>
        <authorList>
            <person name="Mujic A.B."/>
            <person name="Kuo A."/>
            <person name="Tritt A."/>
            <person name="Lipzen A."/>
            <person name="Chen C."/>
            <person name="Johnson J."/>
            <person name="Sharma A."/>
            <person name="Barry K."/>
            <person name="Grigoriev I.V."/>
            <person name="Spatafora J.W."/>
        </authorList>
    </citation>
    <scope>NUCLEOTIDE SEQUENCE [LARGE SCALE GENOMIC DNA]</scope>
    <source>
        <strain evidence="3 4">AM-OR11-056</strain>
    </source>
</reference>